<dbReference type="InterPro" id="IPR029058">
    <property type="entry name" value="AB_hydrolase_fold"/>
</dbReference>
<reference evidence="1 2" key="1">
    <citation type="submission" date="2017-04" db="EMBL/GenBank/DDBJ databases">
        <authorList>
            <person name="Afonso C.L."/>
            <person name="Miller P.J."/>
            <person name="Scott M.A."/>
            <person name="Spackman E."/>
            <person name="Goraichik I."/>
            <person name="Dimitrov K.M."/>
            <person name="Suarez D.L."/>
            <person name="Swayne D.E."/>
        </authorList>
    </citation>
    <scope>NUCLEOTIDE SEQUENCE [LARGE SCALE GENOMIC DNA]</scope>
    <source>
        <strain evidence="1 2">VK13</strain>
    </source>
</reference>
<dbReference type="PANTHER" id="PTHR43433">
    <property type="entry name" value="HYDROLASE, ALPHA/BETA FOLD FAMILY PROTEIN"/>
    <property type="match status" value="1"/>
</dbReference>
<evidence type="ECO:0000313" key="2">
    <source>
        <dbReference type="Proteomes" id="UP000192708"/>
    </source>
</evidence>
<organism evidence="1 2">
    <name type="scientific">Polynucleobacter kasalickyi</name>
    <dbReference type="NCBI Taxonomy" id="1938817"/>
    <lineage>
        <taxon>Bacteria</taxon>
        <taxon>Pseudomonadati</taxon>
        <taxon>Pseudomonadota</taxon>
        <taxon>Betaproteobacteria</taxon>
        <taxon>Burkholderiales</taxon>
        <taxon>Burkholderiaceae</taxon>
        <taxon>Polynucleobacter</taxon>
    </lineage>
</organism>
<dbReference type="SUPFAM" id="SSF53474">
    <property type="entry name" value="alpha/beta-Hydrolases"/>
    <property type="match status" value="1"/>
</dbReference>
<protein>
    <submittedName>
        <fullName evidence="1">Pimeloyl-ACP methyl ester carboxylesterase</fullName>
    </submittedName>
</protein>
<evidence type="ECO:0000313" key="1">
    <source>
        <dbReference type="EMBL" id="SMC30318.1"/>
    </source>
</evidence>
<dbReference type="STRING" id="1938817.SAMN06296008_101147"/>
<proteinExistence type="predicted"/>
<dbReference type="InterPro" id="IPR050471">
    <property type="entry name" value="AB_hydrolase"/>
</dbReference>
<dbReference type="PANTHER" id="PTHR43433:SF5">
    <property type="entry name" value="AB HYDROLASE-1 DOMAIN-CONTAINING PROTEIN"/>
    <property type="match status" value="1"/>
</dbReference>
<dbReference type="EMBL" id="FWXJ01000001">
    <property type="protein sequence ID" value="SMC30318.1"/>
    <property type="molecule type" value="Genomic_DNA"/>
</dbReference>
<gene>
    <name evidence="1" type="ORF">SAMN06296008_101147</name>
</gene>
<name>A0A1W1Y3K5_9BURK</name>
<sequence length="278" mass="31367">MPYADIRGVQIFYEVIGTQGPWLALNSGGRNSHQEMVLFAQTIAKYGYRVVVHDRRSLGASQMLFEGDEGEEEIWADDLYLLMKSLNALPAFFSGSSAGARLCMLVKRRHPEAVRGLLLMRVTGGEFAAGRLPTMYYLQYINAVKEGGMAGLCETLPYQERLALNPANREYVMKMDPKVYIAQMEHWLGKFLQGPRSPVMGMENAELAAYQLPVLVVPGNDKTHASVNGIAAAELIPNSELFQLPIEDQDIDLIHFPMWKDYYPQMADKFHEFMQKHS</sequence>
<keyword evidence="2" id="KW-1185">Reference proteome</keyword>
<dbReference type="Gene3D" id="3.40.50.1820">
    <property type="entry name" value="alpha/beta hydrolase"/>
    <property type="match status" value="1"/>
</dbReference>
<dbReference type="Proteomes" id="UP000192708">
    <property type="component" value="Unassembled WGS sequence"/>
</dbReference>
<dbReference type="OrthoDB" id="9779853at2"/>
<accession>A0A1W1Y3K5</accession>
<dbReference type="RefSeq" id="WP_084281943.1">
    <property type="nucleotide sequence ID" value="NZ_FWXJ01000001.1"/>
</dbReference>
<dbReference type="AlphaFoldDB" id="A0A1W1Y3K5"/>